<feature type="transmembrane region" description="Helical" evidence="9">
    <location>
        <begin position="224"/>
        <end position="247"/>
    </location>
</feature>
<evidence type="ECO:0000313" key="12">
    <source>
        <dbReference type="Proteomes" id="UP001642260"/>
    </source>
</evidence>
<keyword evidence="8" id="KW-0012">Acyltransferase</keyword>
<dbReference type="InterPro" id="IPR032805">
    <property type="entry name" value="Wax_synthase_dom"/>
</dbReference>
<keyword evidence="6" id="KW-0443">Lipid metabolism</keyword>
<dbReference type="PANTHER" id="PTHR31595:SF70">
    <property type="entry name" value="LONG-CHAIN-ALCOHOL O-FATTY-ACYLTRANSFERASE 3-RELATED"/>
    <property type="match status" value="1"/>
</dbReference>
<dbReference type="InterPro" id="IPR017088">
    <property type="entry name" value="Wax_synthase_Magnoliopsida"/>
</dbReference>
<dbReference type="AlphaFoldDB" id="A0ABC8L3Z7"/>
<evidence type="ECO:0000256" key="7">
    <source>
        <dbReference type="ARBA" id="ARBA00023136"/>
    </source>
</evidence>
<evidence type="ECO:0000256" key="9">
    <source>
        <dbReference type="SAM" id="Phobius"/>
    </source>
</evidence>
<dbReference type="InterPro" id="IPR044851">
    <property type="entry name" value="Wax_synthase"/>
</dbReference>
<protein>
    <recommendedName>
        <fullName evidence="10">Wax synthase domain-containing protein</fullName>
    </recommendedName>
</protein>
<comment type="caution">
    <text evidence="11">The sequence shown here is derived from an EMBL/GenBank/DDBJ whole genome shotgun (WGS) entry which is preliminary data.</text>
</comment>
<keyword evidence="12" id="KW-1185">Reference proteome</keyword>
<name>A0ABC8L3Z7_ERUVS</name>
<feature type="transmembrane region" description="Helical" evidence="9">
    <location>
        <begin position="138"/>
        <end position="154"/>
    </location>
</feature>
<evidence type="ECO:0000256" key="6">
    <source>
        <dbReference type="ARBA" id="ARBA00023098"/>
    </source>
</evidence>
<evidence type="ECO:0000256" key="1">
    <source>
        <dbReference type="ARBA" id="ARBA00004141"/>
    </source>
</evidence>
<keyword evidence="7 9" id="KW-0472">Membrane</keyword>
<feature type="domain" description="Wax synthase" evidence="10">
    <location>
        <begin position="176"/>
        <end position="262"/>
    </location>
</feature>
<evidence type="ECO:0000256" key="3">
    <source>
        <dbReference type="ARBA" id="ARBA00022679"/>
    </source>
</evidence>
<evidence type="ECO:0000256" key="4">
    <source>
        <dbReference type="ARBA" id="ARBA00022692"/>
    </source>
</evidence>
<dbReference type="GO" id="GO:0006629">
    <property type="term" value="P:lipid metabolic process"/>
    <property type="evidence" value="ECO:0007669"/>
    <property type="project" value="UniProtKB-KW"/>
</dbReference>
<reference evidence="11 12" key="1">
    <citation type="submission" date="2022-03" db="EMBL/GenBank/DDBJ databases">
        <authorList>
            <person name="Macdonald S."/>
            <person name="Ahmed S."/>
            <person name="Newling K."/>
        </authorList>
    </citation>
    <scope>NUCLEOTIDE SEQUENCE [LARGE SCALE GENOMIC DNA]</scope>
</reference>
<keyword evidence="4 9" id="KW-0812">Transmembrane</keyword>
<feature type="transmembrane region" description="Helical" evidence="9">
    <location>
        <begin position="288"/>
        <end position="307"/>
    </location>
</feature>
<accession>A0ABC8L3Z7</accession>
<evidence type="ECO:0000313" key="11">
    <source>
        <dbReference type="EMBL" id="CAH8363461.1"/>
    </source>
</evidence>
<evidence type="ECO:0000256" key="8">
    <source>
        <dbReference type="ARBA" id="ARBA00023315"/>
    </source>
</evidence>
<dbReference type="PIRSF" id="PIRSF037006">
    <property type="entry name" value="Wax_synthase"/>
    <property type="match status" value="1"/>
</dbReference>
<proteinExistence type="inferred from homology"/>
<gene>
    <name evidence="11" type="ORF">ERUC_LOCUS29217</name>
</gene>
<dbReference type="GO" id="GO:0016020">
    <property type="term" value="C:membrane"/>
    <property type="evidence" value="ECO:0007669"/>
    <property type="project" value="UniProtKB-SubCell"/>
</dbReference>
<feature type="transmembrane region" description="Helical" evidence="9">
    <location>
        <begin position="113"/>
        <end position="132"/>
    </location>
</feature>
<comment type="subcellular location">
    <subcellularLocation>
        <location evidence="1">Membrane</location>
        <topology evidence="1">Multi-pass membrane protein</topology>
    </subcellularLocation>
</comment>
<evidence type="ECO:0000256" key="5">
    <source>
        <dbReference type="ARBA" id="ARBA00022989"/>
    </source>
</evidence>
<keyword evidence="5 9" id="KW-1133">Transmembrane helix</keyword>
<dbReference type="Pfam" id="PF13813">
    <property type="entry name" value="MBOAT_2"/>
    <property type="match status" value="1"/>
</dbReference>
<evidence type="ECO:0000259" key="10">
    <source>
        <dbReference type="Pfam" id="PF13813"/>
    </source>
</evidence>
<feature type="transmembrane region" description="Helical" evidence="9">
    <location>
        <begin position="259"/>
        <end position="276"/>
    </location>
</feature>
<evidence type="ECO:0000256" key="2">
    <source>
        <dbReference type="ARBA" id="ARBA00007282"/>
    </source>
</evidence>
<dbReference type="GO" id="GO:0016746">
    <property type="term" value="F:acyltransferase activity"/>
    <property type="evidence" value="ECO:0007669"/>
    <property type="project" value="UniProtKB-KW"/>
</dbReference>
<dbReference type="PANTHER" id="PTHR31595">
    <property type="entry name" value="LONG-CHAIN-ALCOHOL O-FATTY-ACYLTRANSFERASE 3-RELATED"/>
    <property type="match status" value="1"/>
</dbReference>
<dbReference type="EMBL" id="CAKOAT010360709">
    <property type="protein sequence ID" value="CAH8363461.1"/>
    <property type="molecule type" value="Genomic_DNA"/>
</dbReference>
<keyword evidence="3" id="KW-0808">Transferase</keyword>
<comment type="similarity">
    <text evidence="2">Belongs to the wax synthase family.</text>
</comment>
<organism evidence="11 12">
    <name type="scientific">Eruca vesicaria subsp. sativa</name>
    <name type="common">Garden rocket</name>
    <name type="synonym">Eruca sativa</name>
    <dbReference type="NCBI Taxonomy" id="29727"/>
    <lineage>
        <taxon>Eukaryota</taxon>
        <taxon>Viridiplantae</taxon>
        <taxon>Streptophyta</taxon>
        <taxon>Embryophyta</taxon>
        <taxon>Tracheophyta</taxon>
        <taxon>Spermatophyta</taxon>
        <taxon>Magnoliopsida</taxon>
        <taxon>eudicotyledons</taxon>
        <taxon>Gunneridae</taxon>
        <taxon>Pentapetalae</taxon>
        <taxon>rosids</taxon>
        <taxon>malvids</taxon>
        <taxon>Brassicales</taxon>
        <taxon>Brassicaceae</taxon>
        <taxon>Brassiceae</taxon>
        <taxon>Eruca</taxon>
    </lineage>
</organism>
<feature type="transmembrane region" description="Helical" evidence="9">
    <location>
        <begin position="32"/>
        <end position="53"/>
    </location>
</feature>
<sequence length="334" mass="38873">MEEELKNLIKVWVSALSSVAYCYFLSTRIKAGIFRLISVLPVCVMFFVFPLYLSSPTFCLYTAFFLSLANYKLTLYSFDQGPLFPLPPNLSHFIAFTCLPIKHQQNPRSLSHFPKWFFIVKVVIFIVVLNVYDNYKQYLPSILILGFYPLNLYLEHELILNSLKYMVSLTLGLDLQPQFNEPYLATSLQDFWGRRWNLMVTDILRSSVYNPVRQLCQHFVNTEWAMIMGVLATFIASGVVHEVLYVYLTREMPTGEVTWFFVLHGVCTVVEVLVKKKTFVGRLPVRPIVSRLVTVGFVCLTSGWLFFPQLIRSNVIEKFVYESLLFLDFFKLKF</sequence>
<dbReference type="Proteomes" id="UP001642260">
    <property type="component" value="Unassembled WGS sequence"/>
</dbReference>